<dbReference type="Proteomes" id="UP000282957">
    <property type="component" value="Unassembled WGS sequence"/>
</dbReference>
<dbReference type="PANTHER" id="PTHR43540">
    <property type="entry name" value="PEROXYUREIDOACRYLATE/UREIDOACRYLATE AMIDOHYDROLASE-RELATED"/>
    <property type="match status" value="1"/>
</dbReference>
<protein>
    <submittedName>
        <fullName evidence="4">Isochorismatase family protein</fullName>
    </submittedName>
</protein>
<dbReference type="GO" id="GO:0016787">
    <property type="term" value="F:hydrolase activity"/>
    <property type="evidence" value="ECO:0007669"/>
    <property type="project" value="UniProtKB-KW"/>
</dbReference>
<comment type="caution">
    <text evidence="4">The sequence shown here is derived from an EMBL/GenBank/DDBJ whole genome shotgun (WGS) entry which is preliminary data.</text>
</comment>
<sequence length="322" mass="36431">MVMRETPSASPISFSEGRSEPSGQRPSRMRRRSARWICACSGSGCSGRSTIPKPAPNPAAPERLAWLIAVRFPIDISFALSHTRHSDVTEASMTDKLEKWRGYVPDEELETYRKGGFARRIGFGRKAALLNIDTTWMFVDPAFAMCGRDMPQMMDDLTRLTEAFRALDLPIYYSRRDDRSHPTYRGLWNEKLGTSGEYQYTSDPRADQWPEAYAPRKQDRVILKNKPSCFFQTPLDTFLRYDEVDTLVICGISTSGCVRAGAVDAFSHNFRPILVDEACGDRSPSAHKANMFDMDMKFCDVESLDYVLAELKARYGRKAAAE</sequence>
<dbReference type="InterPro" id="IPR036380">
    <property type="entry name" value="Isochorismatase-like_sf"/>
</dbReference>
<gene>
    <name evidence="4" type="ORF">EOD42_04575</name>
</gene>
<dbReference type="AlphaFoldDB" id="A0A437MP00"/>
<dbReference type="InterPro" id="IPR000868">
    <property type="entry name" value="Isochorismatase-like_dom"/>
</dbReference>
<evidence type="ECO:0000313" key="4">
    <source>
        <dbReference type="EMBL" id="RVT99369.1"/>
    </source>
</evidence>
<dbReference type="SUPFAM" id="SSF52499">
    <property type="entry name" value="Isochorismatase-like hydrolases"/>
    <property type="match status" value="1"/>
</dbReference>
<dbReference type="OrthoDB" id="7500697at2"/>
<dbReference type="Gene3D" id="3.40.50.850">
    <property type="entry name" value="Isochorismatase-like"/>
    <property type="match status" value="1"/>
</dbReference>
<keyword evidence="1" id="KW-0378">Hydrolase</keyword>
<organism evidence="4 5">
    <name type="scientific">Rhodovarius crocodyli</name>
    <dbReference type="NCBI Taxonomy" id="1979269"/>
    <lineage>
        <taxon>Bacteria</taxon>
        <taxon>Pseudomonadati</taxon>
        <taxon>Pseudomonadota</taxon>
        <taxon>Alphaproteobacteria</taxon>
        <taxon>Acetobacterales</taxon>
        <taxon>Roseomonadaceae</taxon>
        <taxon>Rhodovarius</taxon>
    </lineage>
</organism>
<dbReference type="PANTHER" id="PTHR43540:SF1">
    <property type="entry name" value="ISOCHORISMATASE HYDROLASE"/>
    <property type="match status" value="1"/>
</dbReference>
<feature type="domain" description="Isochorismatase-like" evidence="3">
    <location>
        <begin position="128"/>
        <end position="302"/>
    </location>
</feature>
<name>A0A437MP00_9PROT</name>
<reference evidence="4 5" key="1">
    <citation type="submission" date="2019-01" db="EMBL/GenBank/DDBJ databases">
        <authorList>
            <person name="Chen W.-M."/>
        </authorList>
    </citation>
    <scope>NUCLEOTIDE SEQUENCE [LARGE SCALE GENOMIC DNA]</scope>
    <source>
        <strain evidence="4 5">CCP-6</strain>
    </source>
</reference>
<accession>A0A437MP00</accession>
<proteinExistence type="predicted"/>
<evidence type="ECO:0000313" key="5">
    <source>
        <dbReference type="Proteomes" id="UP000282957"/>
    </source>
</evidence>
<feature type="region of interest" description="Disordered" evidence="2">
    <location>
        <begin position="1"/>
        <end position="30"/>
    </location>
</feature>
<dbReference type="Pfam" id="PF00857">
    <property type="entry name" value="Isochorismatase"/>
    <property type="match status" value="1"/>
</dbReference>
<keyword evidence="5" id="KW-1185">Reference proteome</keyword>
<evidence type="ECO:0000256" key="2">
    <source>
        <dbReference type="SAM" id="MobiDB-lite"/>
    </source>
</evidence>
<evidence type="ECO:0000259" key="3">
    <source>
        <dbReference type="Pfam" id="PF00857"/>
    </source>
</evidence>
<dbReference type="EMBL" id="SACL01000001">
    <property type="protein sequence ID" value="RVT99369.1"/>
    <property type="molecule type" value="Genomic_DNA"/>
</dbReference>
<evidence type="ECO:0000256" key="1">
    <source>
        <dbReference type="ARBA" id="ARBA00022801"/>
    </source>
</evidence>
<dbReference type="InterPro" id="IPR050272">
    <property type="entry name" value="Isochorismatase-like_hydrls"/>
</dbReference>